<evidence type="ECO:0000313" key="2">
    <source>
        <dbReference type="Proteomes" id="UP001527925"/>
    </source>
</evidence>
<keyword evidence="2" id="KW-1185">Reference proteome</keyword>
<organism evidence="1 2">
    <name type="scientific">Polyrhizophydium stewartii</name>
    <dbReference type="NCBI Taxonomy" id="2732419"/>
    <lineage>
        <taxon>Eukaryota</taxon>
        <taxon>Fungi</taxon>
        <taxon>Fungi incertae sedis</taxon>
        <taxon>Chytridiomycota</taxon>
        <taxon>Chytridiomycota incertae sedis</taxon>
        <taxon>Chytridiomycetes</taxon>
        <taxon>Rhizophydiales</taxon>
        <taxon>Rhizophydiales incertae sedis</taxon>
        <taxon>Polyrhizophydium</taxon>
    </lineage>
</organism>
<comment type="caution">
    <text evidence="1">The sequence shown here is derived from an EMBL/GenBank/DDBJ whole genome shotgun (WGS) entry which is preliminary data.</text>
</comment>
<protein>
    <submittedName>
        <fullName evidence="1">Uncharacterized protein</fullName>
    </submittedName>
</protein>
<evidence type="ECO:0000313" key="1">
    <source>
        <dbReference type="EMBL" id="KAL2911278.1"/>
    </source>
</evidence>
<proteinExistence type="predicted"/>
<reference evidence="1 2" key="1">
    <citation type="submission" date="2023-09" db="EMBL/GenBank/DDBJ databases">
        <title>Pangenome analysis of Batrachochytrium dendrobatidis and related Chytrids.</title>
        <authorList>
            <person name="Yacoub M.N."/>
            <person name="Stajich J.E."/>
            <person name="James T.Y."/>
        </authorList>
    </citation>
    <scope>NUCLEOTIDE SEQUENCE [LARGE SCALE GENOMIC DNA]</scope>
    <source>
        <strain evidence="1 2">JEL0888</strain>
    </source>
</reference>
<dbReference type="EMBL" id="JADGIZ020000128">
    <property type="protein sequence ID" value="KAL2911278.1"/>
    <property type="molecule type" value="Genomic_DNA"/>
</dbReference>
<gene>
    <name evidence="1" type="ORF">HK105_209258</name>
</gene>
<accession>A0ABR4MVJ1</accession>
<sequence length="152" mass="17307">MCVFPRSGTIVDRLLAAQASQTAQFNKHRSPPPSFQVGHRVLLLSEAVRLPDNHDRPKKLSAWFCGPFTILDVDPERDNVKLDLADLSKAHEWFHVDKIALYHAPNEHFSTREHDSFPAPEIDAFGDEQYEIDHIIQVVDPSAKPGSRWFLV</sequence>
<name>A0ABR4MVJ1_9FUNG</name>
<dbReference type="Proteomes" id="UP001527925">
    <property type="component" value="Unassembled WGS sequence"/>
</dbReference>